<organism evidence="6 7">
    <name type="scientific">Saccoglossus kowalevskii</name>
    <name type="common">Acorn worm</name>
    <dbReference type="NCBI Taxonomy" id="10224"/>
    <lineage>
        <taxon>Eukaryota</taxon>
        <taxon>Metazoa</taxon>
        <taxon>Hemichordata</taxon>
        <taxon>Enteropneusta</taxon>
        <taxon>Harrimaniidae</taxon>
        <taxon>Saccoglossus</taxon>
    </lineage>
</organism>
<keyword evidence="3" id="KW-0677">Repeat</keyword>
<evidence type="ECO:0000313" key="6">
    <source>
        <dbReference type="Proteomes" id="UP000694865"/>
    </source>
</evidence>
<keyword evidence="1" id="KW-0343">GTPase activation</keyword>
<evidence type="ECO:0000256" key="4">
    <source>
        <dbReference type="SAM" id="MobiDB-lite"/>
    </source>
</evidence>
<accession>A0ABM0M6G7</accession>
<dbReference type="InterPro" id="IPR036720">
    <property type="entry name" value="RanGAP1_C_sf"/>
</dbReference>
<dbReference type="SUPFAM" id="SSF69099">
    <property type="entry name" value="Ran-GTPase activating protein 1 (RanGAP1), C-terminal domain"/>
    <property type="match status" value="1"/>
</dbReference>
<dbReference type="Gene3D" id="1.25.40.200">
    <property type="entry name" value="Ran-GTPase activating protein 1, C-terminal domain"/>
    <property type="match status" value="1"/>
</dbReference>
<dbReference type="Gene3D" id="3.80.10.10">
    <property type="entry name" value="Ribonuclease Inhibitor"/>
    <property type="match status" value="1"/>
</dbReference>
<proteinExistence type="predicted"/>
<dbReference type="InterPro" id="IPR001611">
    <property type="entry name" value="Leu-rich_rpt"/>
</dbReference>
<evidence type="ECO:0000256" key="2">
    <source>
        <dbReference type="ARBA" id="ARBA00022614"/>
    </source>
</evidence>
<dbReference type="Proteomes" id="UP000694865">
    <property type="component" value="Unplaced"/>
</dbReference>
<feature type="compositionally biased region" description="Acidic residues" evidence="4">
    <location>
        <begin position="359"/>
        <end position="381"/>
    </location>
</feature>
<feature type="domain" description="Ran-GTPase activating protein 1 C-terminal" evidence="5">
    <location>
        <begin position="404"/>
        <end position="553"/>
    </location>
</feature>
<evidence type="ECO:0000256" key="1">
    <source>
        <dbReference type="ARBA" id="ARBA00022468"/>
    </source>
</evidence>
<dbReference type="SUPFAM" id="SSF52047">
    <property type="entry name" value="RNI-like"/>
    <property type="match status" value="1"/>
</dbReference>
<reference evidence="7" key="1">
    <citation type="submission" date="2025-08" db="UniProtKB">
        <authorList>
            <consortium name="RefSeq"/>
        </authorList>
    </citation>
    <scope>IDENTIFICATION</scope>
    <source>
        <tissue evidence="7">Testes</tissue>
    </source>
</reference>
<dbReference type="CDD" id="cd00116">
    <property type="entry name" value="LRR_RI"/>
    <property type="match status" value="1"/>
</dbReference>
<dbReference type="SMART" id="SM00368">
    <property type="entry name" value="LRR_RI"/>
    <property type="match status" value="6"/>
</dbReference>
<gene>
    <name evidence="7" type="primary">LOC100373164</name>
</gene>
<keyword evidence="6" id="KW-1185">Reference proteome</keyword>
<name>A0ABM0M6G7_SACKO</name>
<dbReference type="PANTHER" id="PTHR24113:SF12">
    <property type="entry name" value="RAN GTPASE-ACTIVATING PROTEIN 1"/>
    <property type="match status" value="1"/>
</dbReference>
<dbReference type="Pfam" id="PF07834">
    <property type="entry name" value="RanGAP1_C"/>
    <property type="match status" value="1"/>
</dbReference>
<dbReference type="PANTHER" id="PTHR24113">
    <property type="entry name" value="RAN GTPASE-ACTIVATING PROTEIN 1"/>
    <property type="match status" value="1"/>
</dbReference>
<evidence type="ECO:0000259" key="5">
    <source>
        <dbReference type="Pfam" id="PF07834"/>
    </source>
</evidence>
<sequence>MAVKSEPDVADLLAKAKLEQVNEVSFAGKGLKLDTAEDAAEIVKTINESKDVQSLRLGGNTVGVEAAKAIAKALENKAEFERARWSDMFTGRLRSEIPVALESLGAAIITAEAHLVELDLSDNAFGADGVRACTELLQSEACYSIRELRFNNNGLGIGGGKILSAALIECHKKSSAAGKPLSLQLFIAGRNRLENDGATALALAFKTIGTLEHVAMPQNGINHQGISALADSFAKNDKLKIINLNDNTFTGTGAKSMASAFANLPELEVINFGDCLVRSAGAQAIANALEHGVPKLKELNLSFGEIKKDAALAVAKSVQSKKNLEKLDLNGNGLGEEGIDSINEIFESVGITDKLGSFSDDEGDSEDEDGNDEAEEEEEEVSEVKEEVEGDVSEDPALQIQGTAITPRSQDDKATVTIGDFLQSPSSDKLLALGSNRSQLFVDELGKVENSDSIVKMFFKVSSVMDLENENVTNAVYQCSDAIMSKAYCSDLRPEEIVNSVLVYLGLLKSEDKIKPFLQIKGTIITLAHVVKQNYFPIVCATTLIAFLSSSMQSRSAQYIVGFGNSFIITSIEASEIGGAGALTVSTQNSGIVIYVRMNFTPHSIFSSFTIKI</sequence>
<evidence type="ECO:0000256" key="3">
    <source>
        <dbReference type="ARBA" id="ARBA00022737"/>
    </source>
</evidence>
<dbReference type="InterPro" id="IPR027038">
    <property type="entry name" value="RanGap"/>
</dbReference>
<dbReference type="Pfam" id="PF13516">
    <property type="entry name" value="LRR_6"/>
    <property type="match status" value="3"/>
</dbReference>
<evidence type="ECO:0000313" key="7">
    <source>
        <dbReference type="RefSeq" id="XP_006815608.1"/>
    </source>
</evidence>
<dbReference type="InterPro" id="IPR032675">
    <property type="entry name" value="LRR_dom_sf"/>
</dbReference>
<dbReference type="RefSeq" id="XP_006815608.1">
    <property type="nucleotide sequence ID" value="XM_006815545.1"/>
</dbReference>
<protein>
    <submittedName>
        <fullName evidence="7">Ran GTPase-activating protein 1-like</fullName>
    </submittedName>
</protein>
<dbReference type="InterPro" id="IPR009109">
    <property type="entry name" value="Ran_GTPase_activating_1_C"/>
</dbReference>
<dbReference type="GeneID" id="100373164"/>
<feature type="region of interest" description="Disordered" evidence="4">
    <location>
        <begin position="356"/>
        <end position="411"/>
    </location>
</feature>
<keyword evidence="2" id="KW-0433">Leucine-rich repeat</keyword>